<dbReference type="InterPro" id="IPR017476">
    <property type="entry name" value="UDP-Glc/GDP-Man"/>
</dbReference>
<dbReference type="SUPFAM" id="SSF52413">
    <property type="entry name" value="UDP-glucose/GDP-mannose dehydrogenase C-terminal domain"/>
    <property type="match status" value="1"/>
</dbReference>
<dbReference type="GO" id="GO:0051287">
    <property type="term" value="F:NAD binding"/>
    <property type="evidence" value="ECO:0007669"/>
    <property type="project" value="InterPro"/>
</dbReference>
<evidence type="ECO:0000256" key="2">
    <source>
        <dbReference type="ARBA" id="ARBA00023002"/>
    </source>
</evidence>
<evidence type="ECO:0000256" key="4">
    <source>
        <dbReference type="PIRNR" id="PIRNR000124"/>
    </source>
</evidence>
<gene>
    <name evidence="6" type="ORF">PSTEL_14000</name>
</gene>
<dbReference type="SUPFAM" id="SSF48179">
    <property type="entry name" value="6-phosphogluconate dehydrogenase C-terminal domain-like"/>
    <property type="match status" value="1"/>
</dbReference>
<evidence type="ECO:0000259" key="5">
    <source>
        <dbReference type="SMART" id="SM00984"/>
    </source>
</evidence>
<dbReference type="Pfam" id="PF00984">
    <property type="entry name" value="UDPG_MGDP_dh"/>
    <property type="match status" value="1"/>
</dbReference>
<dbReference type="InterPro" id="IPR014027">
    <property type="entry name" value="UDP-Glc/GDP-Man_DH_C"/>
</dbReference>
<dbReference type="SMART" id="SM00984">
    <property type="entry name" value="UDPG_MGDP_dh_C"/>
    <property type="match status" value="1"/>
</dbReference>
<evidence type="ECO:0000313" key="7">
    <source>
        <dbReference type="Proteomes" id="UP000029507"/>
    </source>
</evidence>
<dbReference type="Pfam" id="PF03720">
    <property type="entry name" value="UDPG_MGDP_dh_C"/>
    <property type="match status" value="1"/>
</dbReference>
<dbReference type="PIRSF" id="PIRSF500136">
    <property type="entry name" value="UDP_ManNAc_DH"/>
    <property type="match status" value="1"/>
</dbReference>
<dbReference type="InterPro" id="IPR036220">
    <property type="entry name" value="UDP-Glc/GDP-Man_DH_C_sf"/>
</dbReference>
<dbReference type="Pfam" id="PF03721">
    <property type="entry name" value="UDPG_MGDP_dh_N"/>
    <property type="match status" value="1"/>
</dbReference>
<dbReference type="EMBL" id="CP009286">
    <property type="protein sequence ID" value="AIQ64038.1"/>
    <property type="molecule type" value="Genomic_DNA"/>
</dbReference>
<keyword evidence="2" id="KW-0560">Oxidoreductase</keyword>
<dbReference type="PANTHER" id="PTHR43491">
    <property type="entry name" value="UDP-N-ACETYL-D-MANNOSAMINE DEHYDROGENASE"/>
    <property type="match status" value="1"/>
</dbReference>
<sequence length="454" mass="49591">MNPVPVIYEDRVIGVIGMGYVGVTLAVGLADAGFQIYGVEKAEAVLEQLRQMKPGFYEQDLEEHLIRHLKSGRIQVSQEIPADQGIRTYIVTVGTPVGPDKKIRLEPIMEVGRQLADVLKDGDMVILRSTVKVGVTRHTVLPLLQAGGTSVDLAFCPERTVEGKALSELSTLPQIVSGLTESACLRAARLFSFLTPTVIKVGSLETAELAKLVSNTIRDVNFAFANEIALICEPLNINMSEIIHATTLHYPRCNLSAPGPVGGPCLEKDPYILAESLELHNVVPKLTLTGRKINEELPIRSAERIAEILRAYTDGKGIVQPEIAILGMAFKGSPETDDLRGSMAFPLIEAIRKQFPDAALRIFDPVISPGKLAKLSLDGVQVANTLEDAFKGTHVAVIQNNHPVFRSMPLHQLAGTMASPAIVYDFWNLFQGRDNDVRKFKYIALGARMDGEEQ</sequence>
<feature type="domain" description="UDP-glucose/GDP-mannose dehydrogenase C-terminal" evidence="5">
    <location>
        <begin position="324"/>
        <end position="432"/>
    </location>
</feature>
<keyword evidence="7" id="KW-1185">Reference proteome</keyword>
<dbReference type="PANTHER" id="PTHR43491:SF2">
    <property type="entry name" value="UDP-N-ACETYL-D-MANNOSAMINE DEHYDROGENASE"/>
    <property type="match status" value="1"/>
</dbReference>
<dbReference type="HOGENOM" id="CLU_023810_3_2_9"/>
<organism evidence="6 7">
    <name type="scientific">Paenibacillus stellifer</name>
    <dbReference type="NCBI Taxonomy" id="169760"/>
    <lineage>
        <taxon>Bacteria</taxon>
        <taxon>Bacillati</taxon>
        <taxon>Bacillota</taxon>
        <taxon>Bacilli</taxon>
        <taxon>Bacillales</taxon>
        <taxon>Paenibacillaceae</taxon>
        <taxon>Paenibacillus</taxon>
    </lineage>
</organism>
<dbReference type="SUPFAM" id="SSF51735">
    <property type="entry name" value="NAD(P)-binding Rossmann-fold domains"/>
    <property type="match status" value="1"/>
</dbReference>
<dbReference type="InterPro" id="IPR036291">
    <property type="entry name" value="NAD(P)-bd_dom_sf"/>
</dbReference>
<dbReference type="STRING" id="169760.PSTEL_14000"/>
<dbReference type="AlphaFoldDB" id="A0A089LXQ4"/>
<reference evidence="6 7" key="1">
    <citation type="submission" date="2014-08" db="EMBL/GenBank/DDBJ databases">
        <title>Comparative genomics of the Paenibacillus odorifer group.</title>
        <authorList>
            <person name="den Bakker H.C."/>
            <person name="Tsai Y.-C."/>
            <person name="Martin N."/>
            <person name="Korlach J."/>
            <person name="Wiedmann M."/>
        </authorList>
    </citation>
    <scope>NUCLEOTIDE SEQUENCE [LARGE SCALE GENOMIC DNA]</scope>
    <source>
        <strain evidence="6 7">DSM 14472</strain>
    </source>
</reference>
<proteinExistence type="inferred from homology"/>
<dbReference type="Gene3D" id="3.40.50.720">
    <property type="entry name" value="NAD(P)-binding Rossmann-like Domain"/>
    <property type="match status" value="2"/>
</dbReference>
<dbReference type="InterPro" id="IPR001732">
    <property type="entry name" value="UDP-Glc/GDP-Man_DH_N"/>
</dbReference>
<dbReference type="InterPro" id="IPR014026">
    <property type="entry name" value="UDP-Glc/GDP-Man_DH_dimer"/>
</dbReference>
<protein>
    <recommendedName>
        <fullName evidence="5">UDP-glucose/GDP-mannose dehydrogenase C-terminal domain-containing protein</fullName>
    </recommendedName>
</protein>
<dbReference type="GO" id="GO:0016628">
    <property type="term" value="F:oxidoreductase activity, acting on the CH-CH group of donors, NAD or NADP as acceptor"/>
    <property type="evidence" value="ECO:0007669"/>
    <property type="project" value="InterPro"/>
</dbReference>
<keyword evidence="3" id="KW-0520">NAD</keyword>
<dbReference type="PIRSF" id="PIRSF000124">
    <property type="entry name" value="UDPglc_GDPman_dh"/>
    <property type="match status" value="1"/>
</dbReference>
<dbReference type="KEGG" id="pste:PSTEL_14000"/>
<name>A0A089LXQ4_9BACL</name>
<dbReference type="Proteomes" id="UP000029507">
    <property type="component" value="Chromosome"/>
</dbReference>
<dbReference type="InterPro" id="IPR008927">
    <property type="entry name" value="6-PGluconate_DH-like_C_sf"/>
</dbReference>
<evidence type="ECO:0000313" key="6">
    <source>
        <dbReference type="EMBL" id="AIQ64038.1"/>
    </source>
</evidence>
<dbReference type="GO" id="GO:0000271">
    <property type="term" value="P:polysaccharide biosynthetic process"/>
    <property type="evidence" value="ECO:0007669"/>
    <property type="project" value="InterPro"/>
</dbReference>
<dbReference type="InterPro" id="IPR028359">
    <property type="entry name" value="UDP_ManNAc/GlcNAc_DH"/>
</dbReference>
<evidence type="ECO:0000256" key="3">
    <source>
        <dbReference type="ARBA" id="ARBA00023027"/>
    </source>
</evidence>
<accession>A0A089LXQ4</accession>
<dbReference type="NCBIfam" id="TIGR03026">
    <property type="entry name" value="NDP-sugDHase"/>
    <property type="match status" value="1"/>
</dbReference>
<dbReference type="GO" id="GO:0016616">
    <property type="term" value="F:oxidoreductase activity, acting on the CH-OH group of donors, NAD or NADP as acceptor"/>
    <property type="evidence" value="ECO:0007669"/>
    <property type="project" value="InterPro"/>
</dbReference>
<evidence type="ECO:0000256" key="1">
    <source>
        <dbReference type="ARBA" id="ARBA00006601"/>
    </source>
</evidence>
<comment type="similarity">
    <text evidence="1 4">Belongs to the UDP-glucose/GDP-mannose dehydrogenase family.</text>
</comment>